<dbReference type="CDD" id="cd09086">
    <property type="entry name" value="ExoIII-like_AP-endo"/>
    <property type="match status" value="1"/>
</dbReference>
<gene>
    <name evidence="9" type="ORF">JCM17844_11640</name>
    <name evidence="10" type="ORF">JCM17845_21940</name>
</gene>
<evidence type="ECO:0000259" key="8">
    <source>
        <dbReference type="Pfam" id="PF03372"/>
    </source>
</evidence>
<dbReference type="RefSeq" id="WP_149999994.1">
    <property type="nucleotide sequence ID" value="NZ_BKCL01000003.1"/>
</dbReference>
<dbReference type="EMBL" id="BKCL01000003">
    <property type="protein sequence ID" value="GEQ97527.1"/>
    <property type="molecule type" value="Genomic_DNA"/>
</dbReference>
<proteinExistence type="inferred from homology"/>
<dbReference type="EMBL" id="BKCM01000011">
    <property type="protein sequence ID" value="GER01571.1"/>
    <property type="molecule type" value="Genomic_DNA"/>
</dbReference>
<organism evidence="9 11">
    <name type="scientific">Iodidimonas gelatinilytica</name>
    <dbReference type="NCBI Taxonomy" id="1236966"/>
    <lineage>
        <taxon>Bacteria</taxon>
        <taxon>Pseudomonadati</taxon>
        <taxon>Pseudomonadota</taxon>
        <taxon>Alphaproteobacteria</taxon>
        <taxon>Iodidimonadales</taxon>
        <taxon>Iodidimonadaceae</taxon>
        <taxon>Iodidimonas</taxon>
    </lineage>
</organism>
<feature type="site" description="Interaction with DNA substrate" evidence="7">
    <location>
        <position position="259"/>
    </location>
</feature>
<dbReference type="GO" id="GO:0004519">
    <property type="term" value="F:endonuclease activity"/>
    <property type="evidence" value="ECO:0007669"/>
    <property type="project" value="InterPro"/>
</dbReference>
<comment type="caution">
    <text evidence="9">The sequence shown here is derived from an EMBL/GenBank/DDBJ whole genome shotgun (WGS) entry which is preliminary data.</text>
</comment>
<dbReference type="PROSITE" id="PS51435">
    <property type="entry name" value="AP_NUCLEASE_F1_4"/>
    <property type="match status" value="1"/>
</dbReference>
<keyword evidence="6" id="KW-0464">Manganese</keyword>
<evidence type="ECO:0000256" key="4">
    <source>
        <dbReference type="ARBA" id="ARBA00022842"/>
    </source>
</evidence>
<dbReference type="GO" id="GO:0008311">
    <property type="term" value="F:double-stranded DNA 3'-5' DNA exonuclease activity"/>
    <property type="evidence" value="ECO:0007669"/>
    <property type="project" value="InterPro"/>
</dbReference>
<feature type="site" description="Transition state stabilizer" evidence="7">
    <location>
        <position position="157"/>
    </location>
</feature>
<dbReference type="InterPro" id="IPR004808">
    <property type="entry name" value="AP_endonuc_1"/>
</dbReference>
<dbReference type="InterPro" id="IPR020847">
    <property type="entry name" value="AP_endonuclease_F1_BS"/>
</dbReference>
<evidence type="ECO:0000256" key="3">
    <source>
        <dbReference type="ARBA" id="ARBA00022801"/>
    </source>
</evidence>
<dbReference type="Pfam" id="PF03372">
    <property type="entry name" value="Exo_endo_phos"/>
    <property type="match status" value="1"/>
</dbReference>
<evidence type="ECO:0000313" key="12">
    <source>
        <dbReference type="Proteomes" id="UP000325187"/>
    </source>
</evidence>
<feature type="binding site" evidence="6">
    <location>
        <position position="259"/>
    </location>
    <ligand>
        <name>Mg(2+)</name>
        <dbReference type="ChEBI" id="CHEBI:18420"/>
        <label>1</label>
    </ligand>
</feature>
<dbReference type="InterPro" id="IPR037493">
    <property type="entry name" value="ExoIII-like"/>
</dbReference>
<dbReference type="NCBIfam" id="TIGR00633">
    <property type="entry name" value="xth"/>
    <property type="match status" value="1"/>
</dbReference>
<feature type="binding site" evidence="6">
    <location>
        <position position="157"/>
    </location>
    <ligand>
        <name>Mg(2+)</name>
        <dbReference type="ChEBI" id="CHEBI:18420"/>
        <label>1</label>
    </ligand>
</feature>
<evidence type="ECO:0000256" key="5">
    <source>
        <dbReference type="PIRSR" id="PIRSR604808-1"/>
    </source>
</evidence>
<evidence type="ECO:0000256" key="2">
    <source>
        <dbReference type="ARBA" id="ARBA00022723"/>
    </source>
</evidence>
<keyword evidence="12" id="KW-1185">Reference proteome</keyword>
<evidence type="ECO:0000313" key="10">
    <source>
        <dbReference type="EMBL" id="GER01571.1"/>
    </source>
</evidence>
<comment type="cofactor">
    <cofactor evidence="6">
        <name>Mg(2+)</name>
        <dbReference type="ChEBI" id="CHEBI:18420"/>
    </cofactor>
    <cofactor evidence="6">
        <name>Mn(2+)</name>
        <dbReference type="ChEBI" id="CHEBI:29035"/>
    </cofactor>
    <text evidence="6">Probably binds two magnesium or manganese ions per subunit.</text>
</comment>
<evidence type="ECO:0000313" key="11">
    <source>
        <dbReference type="Proteomes" id="UP000322084"/>
    </source>
</evidence>
<dbReference type="GO" id="GO:0003677">
    <property type="term" value="F:DNA binding"/>
    <property type="evidence" value="ECO:0007669"/>
    <property type="project" value="InterPro"/>
</dbReference>
<dbReference type="PANTHER" id="PTHR43250:SF2">
    <property type="entry name" value="EXODEOXYRIBONUCLEASE III"/>
    <property type="match status" value="1"/>
</dbReference>
<sequence>MSSRPSDRARIVTWNVNSVRARLDLVDRFLLEHRPDVLCLQEIKVQTDLFPRSWFEERGYRHQAVHGQRNHHGVATVSRLPLTEVSSRDWCEKGDARHVAARLPGGVMLHNFYVPAGGDEPDRDSNPRFAHKLDFLDEMIAWSRELSEPSIMVGDLNVAPLERDVWSHRQLLKVVSHTPPETERMEAMRAAHDWVDVMRHFVSADEPLYSWWSYRSKDWRKSNRGRRLDHVWVSPVLQGGLKAMQVFDDARSWERPSDHAPVIVDLDLPVG</sequence>
<comment type="similarity">
    <text evidence="1">Belongs to the DNA repair enzymes AP/ExoA family.</text>
</comment>
<dbReference type="GO" id="GO:0006281">
    <property type="term" value="P:DNA repair"/>
    <property type="evidence" value="ECO:0007669"/>
    <property type="project" value="InterPro"/>
</dbReference>
<dbReference type="InterPro" id="IPR005135">
    <property type="entry name" value="Endo/exonuclease/phosphatase"/>
</dbReference>
<keyword evidence="3" id="KW-0378">Hydrolase</keyword>
<dbReference type="GO" id="GO:0046872">
    <property type="term" value="F:metal ion binding"/>
    <property type="evidence" value="ECO:0007669"/>
    <property type="project" value="UniProtKB-KW"/>
</dbReference>
<accession>A0A5A7MNI7</accession>
<keyword evidence="4 6" id="KW-0460">Magnesium</keyword>
<feature type="binding site" evidence="6">
    <location>
        <position position="15"/>
    </location>
    <ligand>
        <name>Mg(2+)</name>
        <dbReference type="ChEBI" id="CHEBI:18420"/>
        <label>1</label>
    </ligand>
</feature>
<feature type="active site" description="Proton acceptor" evidence="5">
    <location>
        <position position="259"/>
    </location>
</feature>
<feature type="site" description="Important for catalytic activity" evidence="7">
    <location>
        <position position="229"/>
    </location>
</feature>
<protein>
    <submittedName>
        <fullName evidence="9">Exodeoxyribonuclease III</fullName>
    </submittedName>
</protein>
<feature type="domain" description="Endonuclease/exonuclease/phosphatase" evidence="8">
    <location>
        <begin position="12"/>
        <end position="259"/>
    </location>
</feature>
<dbReference type="SUPFAM" id="SSF56219">
    <property type="entry name" value="DNase I-like"/>
    <property type="match status" value="1"/>
</dbReference>
<dbReference type="PROSITE" id="PS00726">
    <property type="entry name" value="AP_NUCLEASE_F1_1"/>
    <property type="match status" value="1"/>
</dbReference>
<dbReference type="PANTHER" id="PTHR43250">
    <property type="entry name" value="EXODEOXYRIBONUCLEASE III"/>
    <property type="match status" value="1"/>
</dbReference>
<evidence type="ECO:0000313" key="9">
    <source>
        <dbReference type="EMBL" id="GEQ97527.1"/>
    </source>
</evidence>
<dbReference type="Proteomes" id="UP000325187">
    <property type="component" value="Unassembled WGS sequence"/>
</dbReference>
<evidence type="ECO:0000256" key="6">
    <source>
        <dbReference type="PIRSR" id="PIRSR604808-2"/>
    </source>
</evidence>
<dbReference type="AlphaFoldDB" id="A0A5A7MNI7"/>
<feature type="binding site" evidence="6">
    <location>
        <position position="42"/>
    </location>
    <ligand>
        <name>Mg(2+)</name>
        <dbReference type="ChEBI" id="CHEBI:18420"/>
        <label>1</label>
    </ligand>
</feature>
<evidence type="ECO:0000256" key="7">
    <source>
        <dbReference type="PIRSR" id="PIRSR604808-3"/>
    </source>
</evidence>
<dbReference type="Proteomes" id="UP000322084">
    <property type="component" value="Unassembled WGS sequence"/>
</dbReference>
<feature type="active site" description="Proton donor/acceptor" evidence="5">
    <location>
        <position position="155"/>
    </location>
</feature>
<feature type="binding site" evidence="6">
    <location>
        <position position="155"/>
    </location>
    <ligand>
        <name>Mg(2+)</name>
        <dbReference type="ChEBI" id="CHEBI:18420"/>
        <label>1</label>
    </ligand>
</feature>
<feature type="active site" evidence="5">
    <location>
        <position position="113"/>
    </location>
</feature>
<reference evidence="11 12" key="1">
    <citation type="submission" date="2019-09" db="EMBL/GenBank/DDBJ databases">
        <title>NBRP : Genome information of microbial organism related human and environment.</title>
        <authorList>
            <person name="Hattori M."/>
            <person name="Oshima K."/>
            <person name="Inaba H."/>
            <person name="Suda W."/>
            <person name="Sakamoto M."/>
            <person name="Iino T."/>
            <person name="Kitahara M."/>
            <person name="Oshida Y."/>
            <person name="Iida T."/>
            <person name="Kudo T."/>
            <person name="Itoh T."/>
            <person name="Ohkuma M."/>
        </authorList>
    </citation>
    <scope>NUCLEOTIDE SEQUENCE [LARGE SCALE GENOMIC DNA]</scope>
    <source>
        <strain evidence="9 11">Hi-2</strain>
        <strain evidence="10 12">Mie-1</strain>
    </source>
</reference>
<dbReference type="InterPro" id="IPR036691">
    <property type="entry name" value="Endo/exonu/phosph_ase_sf"/>
</dbReference>
<evidence type="ECO:0000256" key="1">
    <source>
        <dbReference type="ARBA" id="ARBA00007092"/>
    </source>
</evidence>
<accession>A0A5A7MZS6</accession>
<keyword evidence="2 6" id="KW-0479">Metal-binding</keyword>
<feature type="binding site" evidence="6">
    <location>
        <position position="258"/>
    </location>
    <ligand>
        <name>Mg(2+)</name>
        <dbReference type="ChEBI" id="CHEBI:18420"/>
        <label>1</label>
    </ligand>
</feature>
<name>A0A5A7MNI7_9PROT</name>
<dbReference type="Gene3D" id="3.60.10.10">
    <property type="entry name" value="Endonuclease/exonuclease/phosphatase"/>
    <property type="match status" value="1"/>
</dbReference>